<keyword evidence="3" id="KW-1185">Reference proteome</keyword>
<evidence type="ECO:0000259" key="1">
    <source>
        <dbReference type="Pfam" id="PF00149"/>
    </source>
</evidence>
<protein>
    <submittedName>
        <fullName evidence="2">Ser/Thr protein phosphatase family protein</fullName>
    </submittedName>
</protein>
<dbReference type="SUPFAM" id="SSF56300">
    <property type="entry name" value="Metallo-dependent phosphatases"/>
    <property type="match status" value="1"/>
</dbReference>
<dbReference type="Gene3D" id="3.60.21.10">
    <property type="match status" value="1"/>
</dbReference>
<gene>
    <name evidence="2" type="ORF">CAP_8704</name>
</gene>
<dbReference type="Pfam" id="PF00149">
    <property type="entry name" value="Metallophos"/>
    <property type="match status" value="1"/>
</dbReference>
<comment type="caution">
    <text evidence="2">The sequence shown here is derived from an EMBL/GenBank/DDBJ whole genome shotgun (WGS) entry which is preliminary data.</text>
</comment>
<organism evidence="2 3">
    <name type="scientific">Chondromyces apiculatus DSM 436</name>
    <dbReference type="NCBI Taxonomy" id="1192034"/>
    <lineage>
        <taxon>Bacteria</taxon>
        <taxon>Pseudomonadati</taxon>
        <taxon>Myxococcota</taxon>
        <taxon>Polyangia</taxon>
        <taxon>Polyangiales</taxon>
        <taxon>Polyangiaceae</taxon>
        <taxon>Chondromyces</taxon>
    </lineage>
</organism>
<dbReference type="AlphaFoldDB" id="A0A017TG86"/>
<evidence type="ECO:0000313" key="3">
    <source>
        <dbReference type="Proteomes" id="UP000019678"/>
    </source>
</evidence>
<dbReference type="Proteomes" id="UP000019678">
    <property type="component" value="Unassembled WGS sequence"/>
</dbReference>
<dbReference type="EMBL" id="ASRX01000009">
    <property type="protein sequence ID" value="EYF07581.1"/>
    <property type="molecule type" value="Genomic_DNA"/>
</dbReference>
<dbReference type="STRING" id="1192034.CAP_8704"/>
<reference evidence="2 3" key="1">
    <citation type="submission" date="2013-05" db="EMBL/GenBank/DDBJ databases">
        <title>Genome assembly of Chondromyces apiculatus DSM 436.</title>
        <authorList>
            <person name="Sharma G."/>
            <person name="Khatri I."/>
            <person name="Kaur C."/>
            <person name="Mayilraj S."/>
            <person name="Subramanian S."/>
        </authorList>
    </citation>
    <scope>NUCLEOTIDE SEQUENCE [LARGE SCALE GENOMIC DNA]</scope>
    <source>
        <strain evidence="2 3">DSM 436</strain>
    </source>
</reference>
<dbReference type="InterPro" id="IPR029052">
    <property type="entry name" value="Metallo-depent_PP-like"/>
</dbReference>
<accession>A0A017TG86</accession>
<name>A0A017TG86_9BACT</name>
<dbReference type="InterPro" id="IPR004843">
    <property type="entry name" value="Calcineurin-like_PHP"/>
</dbReference>
<dbReference type="GO" id="GO:0016787">
    <property type="term" value="F:hydrolase activity"/>
    <property type="evidence" value="ECO:0007669"/>
    <property type="project" value="InterPro"/>
</dbReference>
<proteinExistence type="predicted"/>
<evidence type="ECO:0000313" key="2">
    <source>
        <dbReference type="EMBL" id="EYF07581.1"/>
    </source>
</evidence>
<sequence length="280" mass="31182">MLPERGKLIVATDLQGNVADFDRVAEIYEDAARKRDGAILVITGDLVHGPELPESQWPDYLGTYYHGDSGEVLTRARALADRHPGRVHYLLGNHEHAHVGGPIVSKFFPDEARRLEDILGPHGTQAMRDWLRTWPFVAFAPRAGLVMLHAAPHARIERRDDLERLPLDGFFDVPLEEMSTRGTLGALLWARTTSTERANAFLRAIDPTARVAVYGHDVARSGYAIDREPLLCISTSFGCYDGDKLYLEWDLDEPADSAADVATRGLRQLYPSAPTVYRIG</sequence>
<dbReference type="eggNOG" id="COG0639">
    <property type="taxonomic scope" value="Bacteria"/>
</dbReference>
<feature type="domain" description="Calcineurin-like phosphoesterase" evidence="1">
    <location>
        <begin position="7"/>
        <end position="167"/>
    </location>
</feature>